<keyword evidence="6" id="KW-1185">Reference proteome</keyword>
<keyword evidence="3" id="KW-0804">Transcription</keyword>
<feature type="domain" description="HTH araC/xylS-type" evidence="4">
    <location>
        <begin position="216"/>
        <end position="314"/>
    </location>
</feature>
<dbReference type="InterPro" id="IPR002818">
    <property type="entry name" value="DJ-1/PfpI"/>
</dbReference>
<dbReference type="KEGG" id="salf:SMD44_02597"/>
<dbReference type="SMART" id="SM00342">
    <property type="entry name" value="HTH_ARAC"/>
    <property type="match status" value="1"/>
</dbReference>
<dbReference type="Gene3D" id="3.40.50.880">
    <property type="match status" value="1"/>
</dbReference>
<dbReference type="Proteomes" id="UP000195880">
    <property type="component" value="Chromosome"/>
</dbReference>
<keyword evidence="1" id="KW-0805">Transcription regulation</keyword>
<dbReference type="Pfam" id="PF12833">
    <property type="entry name" value="HTH_18"/>
    <property type="match status" value="1"/>
</dbReference>
<organism evidence="5 6">
    <name type="scientific">Streptomyces alboflavus</name>
    <dbReference type="NCBI Taxonomy" id="67267"/>
    <lineage>
        <taxon>Bacteria</taxon>
        <taxon>Bacillati</taxon>
        <taxon>Actinomycetota</taxon>
        <taxon>Actinomycetes</taxon>
        <taxon>Kitasatosporales</taxon>
        <taxon>Streptomycetaceae</taxon>
        <taxon>Streptomyces</taxon>
    </lineage>
</organism>
<dbReference type="GO" id="GO:0043565">
    <property type="term" value="F:sequence-specific DNA binding"/>
    <property type="evidence" value="ECO:0007669"/>
    <property type="project" value="InterPro"/>
</dbReference>
<dbReference type="InterPro" id="IPR020449">
    <property type="entry name" value="Tscrpt_reg_AraC-type_HTH"/>
</dbReference>
<dbReference type="PANTHER" id="PTHR43130:SF3">
    <property type="entry name" value="HTH-TYPE TRANSCRIPTIONAL REGULATOR RV1931C"/>
    <property type="match status" value="1"/>
</dbReference>
<dbReference type="InterPro" id="IPR018062">
    <property type="entry name" value="HTH_AraC-typ_CS"/>
</dbReference>
<dbReference type="GO" id="GO:0003700">
    <property type="term" value="F:DNA-binding transcription factor activity"/>
    <property type="evidence" value="ECO:0007669"/>
    <property type="project" value="InterPro"/>
</dbReference>
<dbReference type="eggNOG" id="COG4977">
    <property type="taxonomic scope" value="Bacteria"/>
</dbReference>
<dbReference type="RefSeq" id="WP_087883908.1">
    <property type="nucleotide sequence ID" value="NZ_CP021748.1"/>
</dbReference>
<evidence type="ECO:0000313" key="5">
    <source>
        <dbReference type="EMBL" id="ARX83183.1"/>
    </source>
</evidence>
<dbReference type="AlphaFoldDB" id="A0A1Z1W9Q7"/>
<proteinExistence type="predicted"/>
<dbReference type="InterPro" id="IPR018060">
    <property type="entry name" value="HTH_AraC"/>
</dbReference>
<dbReference type="PROSITE" id="PS00041">
    <property type="entry name" value="HTH_ARAC_FAMILY_1"/>
    <property type="match status" value="1"/>
</dbReference>
<dbReference type="SUPFAM" id="SSF46689">
    <property type="entry name" value="Homeodomain-like"/>
    <property type="match status" value="2"/>
</dbReference>
<dbReference type="STRING" id="67267.GCA_000716675_02843"/>
<evidence type="ECO:0000313" key="6">
    <source>
        <dbReference type="Proteomes" id="UP000195880"/>
    </source>
</evidence>
<dbReference type="InterPro" id="IPR009057">
    <property type="entry name" value="Homeodomain-like_sf"/>
</dbReference>
<dbReference type="Pfam" id="PF01965">
    <property type="entry name" value="DJ-1_PfpI"/>
    <property type="match status" value="1"/>
</dbReference>
<dbReference type="OrthoDB" id="4117137at2"/>
<dbReference type="InterPro" id="IPR029062">
    <property type="entry name" value="Class_I_gatase-like"/>
</dbReference>
<evidence type="ECO:0000256" key="2">
    <source>
        <dbReference type="ARBA" id="ARBA00023125"/>
    </source>
</evidence>
<accession>A0A1Z1W9Q7</accession>
<dbReference type="PROSITE" id="PS01124">
    <property type="entry name" value="HTH_ARAC_FAMILY_2"/>
    <property type="match status" value="1"/>
</dbReference>
<evidence type="ECO:0000256" key="3">
    <source>
        <dbReference type="ARBA" id="ARBA00023163"/>
    </source>
</evidence>
<dbReference type="PRINTS" id="PR00032">
    <property type="entry name" value="HTHARAC"/>
</dbReference>
<sequence length="320" mass="33701">MSAVPVIALLVLDGVPAHQLTTPGLVLDAVARSAPGAAYELRVCAVPRTVTTARPAPLTVTADRGLDGLDGAGAVLVAGHDGFRAEPPPGVADALRAAVDRGSRVLAVGTGAFTLAAAGVLDGRRATTEWSHVPELAARHPRVAVDPAGTLVVDGPFRTSAGFLGGLDLWLRLVAEDHGDEVAAATARQLVLPVYDDAGAARAELARALAESGGLEPTVRWLEASADRPLTLADIAAHARLSPRTLDRRFRAHTGLSPLKYLLRVRLDRARHLLEHDDATIEQIAARVGFGSSAGFRRHFRDATGRTPRDYRAAARRDSD</sequence>
<reference evidence="5 6" key="1">
    <citation type="submission" date="2017-05" db="EMBL/GenBank/DDBJ databases">
        <title>Streptomyces alboflavus Genome sequencing and assembly.</title>
        <authorList>
            <person name="Wang Y."/>
            <person name="Du B."/>
            <person name="Ding Y."/>
            <person name="Liu H."/>
            <person name="Hou Q."/>
            <person name="Liu K."/>
            <person name="Wang C."/>
            <person name="Yao L."/>
        </authorList>
    </citation>
    <scope>NUCLEOTIDE SEQUENCE [LARGE SCALE GENOMIC DNA]</scope>
    <source>
        <strain evidence="5 6">MDJK44</strain>
    </source>
</reference>
<dbReference type="SUPFAM" id="SSF52317">
    <property type="entry name" value="Class I glutamine amidotransferase-like"/>
    <property type="match status" value="1"/>
</dbReference>
<dbReference type="Gene3D" id="1.10.10.60">
    <property type="entry name" value="Homeodomain-like"/>
    <property type="match status" value="1"/>
</dbReference>
<evidence type="ECO:0000259" key="4">
    <source>
        <dbReference type="PROSITE" id="PS01124"/>
    </source>
</evidence>
<protein>
    <submittedName>
        <fullName evidence="5">Transcriptional regulator</fullName>
    </submittedName>
</protein>
<keyword evidence="2" id="KW-0238">DNA-binding</keyword>
<dbReference type="PANTHER" id="PTHR43130">
    <property type="entry name" value="ARAC-FAMILY TRANSCRIPTIONAL REGULATOR"/>
    <property type="match status" value="1"/>
</dbReference>
<gene>
    <name evidence="5" type="ORF">SMD44_02597</name>
</gene>
<name>A0A1Z1W9Q7_9ACTN</name>
<dbReference type="EMBL" id="CP021748">
    <property type="protein sequence ID" value="ARX83183.1"/>
    <property type="molecule type" value="Genomic_DNA"/>
</dbReference>
<evidence type="ECO:0000256" key="1">
    <source>
        <dbReference type="ARBA" id="ARBA00023015"/>
    </source>
</evidence>
<dbReference type="InterPro" id="IPR052158">
    <property type="entry name" value="INH-QAR"/>
</dbReference>